<dbReference type="EMBL" id="HACG01019037">
    <property type="protein sequence ID" value="CEK65902.1"/>
    <property type="molecule type" value="Transcribed_RNA"/>
</dbReference>
<accession>A0A0B6ZBS5</accession>
<name>A0A0B6ZBS5_9EUPU</name>
<dbReference type="AlphaFoldDB" id="A0A0B6ZBS5"/>
<reference evidence="2" key="1">
    <citation type="submission" date="2014-12" db="EMBL/GenBank/DDBJ databases">
        <title>Insight into the proteome of Arion vulgaris.</title>
        <authorList>
            <person name="Aradska J."/>
            <person name="Bulat T."/>
            <person name="Smidak R."/>
            <person name="Sarate P."/>
            <person name="Gangsoo J."/>
            <person name="Sialana F."/>
            <person name="Bilban M."/>
            <person name="Lubec G."/>
        </authorList>
    </citation>
    <scope>NUCLEOTIDE SEQUENCE</scope>
    <source>
        <tissue evidence="2">Skin</tissue>
    </source>
</reference>
<evidence type="ECO:0000313" key="2">
    <source>
        <dbReference type="EMBL" id="CEK65902.1"/>
    </source>
</evidence>
<feature type="non-terminal residue" evidence="2">
    <location>
        <position position="136"/>
    </location>
</feature>
<proteinExistence type="predicted"/>
<protein>
    <submittedName>
        <fullName evidence="2">Uncharacterized protein</fullName>
    </submittedName>
</protein>
<feature type="coiled-coil region" evidence="1">
    <location>
        <begin position="48"/>
        <end position="104"/>
    </location>
</feature>
<keyword evidence="1" id="KW-0175">Coiled coil</keyword>
<sequence length="136" mass="15929">VIEEGNQKVVEFQTIESNMKEQIDLLHSEKNSLVDKVSVIERESENLKVQYQTEIDKLKSSNDKLQKDFEFMKSDKEEEVTAYKTKLEETVQKLQKEHQAALEEQGNEHATKVKMLLKEMNSHMAGKDREFEANFH</sequence>
<gene>
    <name evidence="2" type="primary">ORF56669</name>
</gene>
<evidence type="ECO:0000256" key="1">
    <source>
        <dbReference type="SAM" id="Coils"/>
    </source>
</evidence>
<feature type="non-terminal residue" evidence="2">
    <location>
        <position position="1"/>
    </location>
</feature>
<organism evidence="2">
    <name type="scientific">Arion vulgaris</name>
    <dbReference type="NCBI Taxonomy" id="1028688"/>
    <lineage>
        <taxon>Eukaryota</taxon>
        <taxon>Metazoa</taxon>
        <taxon>Spiralia</taxon>
        <taxon>Lophotrochozoa</taxon>
        <taxon>Mollusca</taxon>
        <taxon>Gastropoda</taxon>
        <taxon>Heterobranchia</taxon>
        <taxon>Euthyneura</taxon>
        <taxon>Panpulmonata</taxon>
        <taxon>Eupulmonata</taxon>
        <taxon>Stylommatophora</taxon>
        <taxon>Helicina</taxon>
        <taxon>Arionoidea</taxon>
        <taxon>Arionidae</taxon>
        <taxon>Arion</taxon>
    </lineage>
</organism>